<organism evidence="3 4">
    <name type="scientific">Psilocybe cf. subviscida</name>
    <dbReference type="NCBI Taxonomy" id="2480587"/>
    <lineage>
        <taxon>Eukaryota</taxon>
        <taxon>Fungi</taxon>
        <taxon>Dikarya</taxon>
        <taxon>Basidiomycota</taxon>
        <taxon>Agaricomycotina</taxon>
        <taxon>Agaricomycetes</taxon>
        <taxon>Agaricomycetidae</taxon>
        <taxon>Agaricales</taxon>
        <taxon>Agaricineae</taxon>
        <taxon>Strophariaceae</taxon>
        <taxon>Psilocybe</taxon>
    </lineage>
</organism>
<sequence length="219" mass="21341">MKSFFAPLAVIAAFSTTALSQFTINTPLNVVVCQPALLTWVGGTGPFFLVRILRDMLACDPADPRIFFRTLEPSAAALVDLGQQSGNSVTWLANLGVGIGAFLNLRDNTGAIAQSGTFTVQTGSNTTCVGQPASLSAGPGATPAPAPSPAPGPSPAPSAGSPSPSAGSPSGGAASTTPKNTATGSGSGAAPKPTSGALSKFAGAGAAAFVGSALLSIVV</sequence>
<feature type="compositionally biased region" description="Pro residues" evidence="1">
    <location>
        <begin position="142"/>
        <end position="156"/>
    </location>
</feature>
<evidence type="ECO:0000313" key="4">
    <source>
        <dbReference type="Proteomes" id="UP000567179"/>
    </source>
</evidence>
<name>A0A8H5BQQ7_9AGAR</name>
<gene>
    <name evidence="3" type="ORF">D9619_004803</name>
</gene>
<feature type="compositionally biased region" description="Low complexity" evidence="1">
    <location>
        <begin position="157"/>
        <end position="178"/>
    </location>
</feature>
<reference evidence="3 4" key="1">
    <citation type="journal article" date="2020" name="ISME J.">
        <title>Uncovering the hidden diversity of litter-decomposition mechanisms in mushroom-forming fungi.</title>
        <authorList>
            <person name="Floudas D."/>
            <person name="Bentzer J."/>
            <person name="Ahren D."/>
            <person name="Johansson T."/>
            <person name="Persson P."/>
            <person name="Tunlid A."/>
        </authorList>
    </citation>
    <scope>NUCLEOTIDE SEQUENCE [LARGE SCALE GENOMIC DNA]</scope>
    <source>
        <strain evidence="3 4">CBS 101986</strain>
    </source>
</reference>
<feature type="chain" id="PRO_5034623549" evidence="2">
    <location>
        <begin position="21"/>
        <end position="219"/>
    </location>
</feature>
<accession>A0A8H5BQQ7</accession>
<dbReference type="OrthoDB" id="3362246at2759"/>
<dbReference type="Proteomes" id="UP000567179">
    <property type="component" value="Unassembled WGS sequence"/>
</dbReference>
<feature type="region of interest" description="Disordered" evidence="1">
    <location>
        <begin position="130"/>
        <end position="197"/>
    </location>
</feature>
<proteinExistence type="predicted"/>
<evidence type="ECO:0000256" key="1">
    <source>
        <dbReference type="SAM" id="MobiDB-lite"/>
    </source>
</evidence>
<feature type="signal peptide" evidence="2">
    <location>
        <begin position="1"/>
        <end position="20"/>
    </location>
</feature>
<feature type="compositionally biased region" description="Low complexity" evidence="1">
    <location>
        <begin position="132"/>
        <end position="141"/>
    </location>
</feature>
<dbReference type="AlphaFoldDB" id="A0A8H5BQQ7"/>
<keyword evidence="2" id="KW-0732">Signal</keyword>
<dbReference type="EMBL" id="JAACJJ010000014">
    <property type="protein sequence ID" value="KAF5327603.1"/>
    <property type="molecule type" value="Genomic_DNA"/>
</dbReference>
<comment type="caution">
    <text evidence="3">The sequence shown here is derived from an EMBL/GenBank/DDBJ whole genome shotgun (WGS) entry which is preliminary data.</text>
</comment>
<evidence type="ECO:0000313" key="3">
    <source>
        <dbReference type="EMBL" id="KAF5327603.1"/>
    </source>
</evidence>
<protein>
    <submittedName>
        <fullName evidence="3">Uncharacterized protein</fullName>
    </submittedName>
</protein>
<keyword evidence="4" id="KW-1185">Reference proteome</keyword>
<evidence type="ECO:0000256" key="2">
    <source>
        <dbReference type="SAM" id="SignalP"/>
    </source>
</evidence>